<dbReference type="InterPro" id="IPR036365">
    <property type="entry name" value="PGBD-like_sf"/>
</dbReference>
<organism evidence="2 3">
    <name type="scientific">Parvularcula marina</name>
    <dbReference type="NCBI Taxonomy" id="2292771"/>
    <lineage>
        <taxon>Bacteria</taxon>
        <taxon>Pseudomonadati</taxon>
        <taxon>Pseudomonadota</taxon>
        <taxon>Alphaproteobacteria</taxon>
        <taxon>Parvularculales</taxon>
        <taxon>Parvularculaceae</taxon>
        <taxon>Parvularcula</taxon>
    </lineage>
</organism>
<comment type="caution">
    <text evidence="2">The sequence shown here is derived from an EMBL/GenBank/DDBJ whole genome shotgun (WGS) entry which is preliminary data.</text>
</comment>
<dbReference type="PANTHER" id="PTHR34408:SF1">
    <property type="entry name" value="GLYCOSYL HYDROLASE FAMILY 19 DOMAIN-CONTAINING PROTEIN HI_1415"/>
    <property type="match status" value="1"/>
</dbReference>
<protein>
    <recommendedName>
        <fullName evidence="1">Peptidoglycan binding-like domain-containing protein</fullName>
    </recommendedName>
</protein>
<accession>A0A371RJD3</accession>
<dbReference type="OrthoDB" id="3809801at2"/>
<dbReference type="SUPFAM" id="SSF53955">
    <property type="entry name" value="Lysozyme-like"/>
    <property type="match status" value="1"/>
</dbReference>
<dbReference type="InterPro" id="IPR023346">
    <property type="entry name" value="Lysozyme-like_dom_sf"/>
</dbReference>
<sequence>MGRFLELDDTSRLDLNQLVKMLPGRQGWSIVKWLPRGSYVRAILSSWPVLQQYGINTPVRVAHFIGQGLVETSWLTATEENLKYSASQLIKTFSVYRNNPRLAEQHHKQPEKIANTAYGGRLGNDQPGDGWRYRGRGFFQVTGKDNYRRFGEISGLPLVEDPDILSRDLKASVEVAAAYWDHMDLSWPADQGQSRAVSRGVNRGDPTHSSPAYHEDERLLWTEKVLELLGAAEQVIDGSGRDLSLGMAGSDVRKLQEDLLFLGHEEVGAADGVFGRKTRLAVISFQDEAGLEMTGIADEETLTAIEAALEDHSKPPADQQATASRIRFRPFEQGA</sequence>
<name>A0A371RJD3_9PROT</name>
<feature type="domain" description="Peptidoglycan binding-like" evidence="1">
    <location>
        <begin position="249"/>
        <end position="305"/>
    </location>
</feature>
<dbReference type="InterPro" id="IPR002477">
    <property type="entry name" value="Peptidoglycan-bd-like"/>
</dbReference>
<gene>
    <name evidence="2" type="ORF">DX908_09930</name>
</gene>
<dbReference type="InterPro" id="IPR052354">
    <property type="entry name" value="Cell_Wall_Dynamics_Protein"/>
</dbReference>
<reference evidence="2 3" key="1">
    <citation type="submission" date="2018-08" db="EMBL/GenBank/DDBJ databases">
        <title>Parvularcula sp. SM1705, isolated from surface water of the South Sea China.</title>
        <authorList>
            <person name="Sun L."/>
        </authorList>
    </citation>
    <scope>NUCLEOTIDE SEQUENCE [LARGE SCALE GENOMIC DNA]</scope>
    <source>
        <strain evidence="2 3">SM1705</strain>
    </source>
</reference>
<dbReference type="PANTHER" id="PTHR34408">
    <property type="entry name" value="FAMILY PROTEIN, PUTATIVE-RELATED"/>
    <property type="match status" value="1"/>
</dbReference>
<dbReference type="Gene3D" id="1.10.530.10">
    <property type="match status" value="1"/>
</dbReference>
<proteinExistence type="predicted"/>
<evidence type="ECO:0000313" key="3">
    <source>
        <dbReference type="Proteomes" id="UP000264589"/>
    </source>
</evidence>
<keyword evidence="3" id="KW-1185">Reference proteome</keyword>
<dbReference type="EMBL" id="QUQO01000001">
    <property type="protein sequence ID" value="RFB05554.1"/>
    <property type="molecule type" value="Genomic_DNA"/>
</dbReference>
<dbReference type="Pfam" id="PF01471">
    <property type="entry name" value="PG_binding_1"/>
    <property type="match status" value="1"/>
</dbReference>
<evidence type="ECO:0000313" key="2">
    <source>
        <dbReference type="EMBL" id="RFB05554.1"/>
    </source>
</evidence>
<dbReference type="InterPro" id="IPR036366">
    <property type="entry name" value="PGBDSf"/>
</dbReference>
<dbReference type="SUPFAM" id="SSF47090">
    <property type="entry name" value="PGBD-like"/>
    <property type="match status" value="1"/>
</dbReference>
<dbReference type="RefSeq" id="WP_116392187.1">
    <property type="nucleotide sequence ID" value="NZ_QUQO01000001.1"/>
</dbReference>
<dbReference type="Proteomes" id="UP000264589">
    <property type="component" value="Unassembled WGS sequence"/>
</dbReference>
<dbReference type="Gene3D" id="1.10.101.10">
    <property type="entry name" value="PGBD-like superfamily/PGBD"/>
    <property type="match status" value="1"/>
</dbReference>
<dbReference type="InParanoid" id="A0A371RJD3"/>
<evidence type="ECO:0000259" key="1">
    <source>
        <dbReference type="Pfam" id="PF01471"/>
    </source>
</evidence>
<dbReference type="AlphaFoldDB" id="A0A371RJD3"/>